<accession>A0A7W7YX67</accession>
<dbReference type="EMBL" id="JACHIK010000011">
    <property type="protein sequence ID" value="MBB5043844.1"/>
    <property type="molecule type" value="Genomic_DNA"/>
</dbReference>
<dbReference type="Pfam" id="PF20370">
    <property type="entry name" value="DUF6665"/>
    <property type="match status" value="1"/>
</dbReference>
<sequence length="117" mass="12982">MTVRPPQALAPAFTKDTGLNILEYELMSERADALGRHGLKVEKALALLAERLAAGCPQEERENLLDDAADKVWAFFIQREMCGLRSQQDAIRRYVIPPEVIARLGIVRKGPKAQPAS</sequence>
<keyword evidence="2" id="KW-1185">Reference proteome</keyword>
<dbReference type="AlphaFoldDB" id="A0A7W7YX67"/>
<dbReference type="Proteomes" id="UP000535406">
    <property type="component" value="Unassembled WGS sequence"/>
</dbReference>
<comment type="caution">
    <text evidence="1">The sequence shown here is derived from an EMBL/GenBank/DDBJ whole genome shotgun (WGS) entry which is preliminary data.</text>
</comment>
<organism evidence="1 2">
    <name type="scientific">Shinella fusca</name>
    <dbReference type="NCBI Taxonomy" id="544480"/>
    <lineage>
        <taxon>Bacteria</taxon>
        <taxon>Pseudomonadati</taxon>
        <taxon>Pseudomonadota</taxon>
        <taxon>Alphaproteobacteria</taxon>
        <taxon>Hyphomicrobiales</taxon>
        <taxon>Rhizobiaceae</taxon>
        <taxon>Shinella</taxon>
    </lineage>
</organism>
<evidence type="ECO:0000313" key="1">
    <source>
        <dbReference type="EMBL" id="MBB5043844.1"/>
    </source>
</evidence>
<gene>
    <name evidence="1" type="ORF">HNQ66_003255</name>
</gene>
<evidence type="ECO:0000313" key="2">
    <source>
        <dbReference type="Proteomes" id="UP000535406"/>
    </source>
</evidence>
<name>A0A7W7YX67_9HYPH</name>
<proteinExistence type="predicted"/>
<reference evidence="1 2" key="1">
    <citation type="submission" date="2020-08" db="EMBL/GenBank/DDBJ databases">
        <title>Genomic Encyclopedia of Type Strains, Phase IV (KMG-IV): sequencing the most valuable type-strain genomes for metagenomic binning, comparative biology and taxonomic classification.</title>
        <authorList>
            <person name="Goeker M."/>
        </authorList>
    </citation>
    <scope>NUCLEOTIDE SEQUENCE [LARGE SCALE GENOMIC DNA]</scope>
    <source>
        <strain evidence="1 2">DSM 21319</strain>
    </source>
</reference>
<dbReference type="RefSeq" id="WP_184145202.1">
    <property type="nucleotide sequence ID" value="NZ_JACHIK010000011.1"/>
</dbReference>
<protein>
    <submittedName>
        <fullName evidence="1">Uncharacterized protein</fullName>
    </submittedName>
</protein>
<dbReference type="InterPro" id="IPR046606">
    <property type="entry name" value="DUF6665"/>
</dbReference>